<feature type="region of interest" description="Disordered" evidence="5">
    <location>
        <begin position="518"/>
        <end position="543"/>
    </location>
</feature>
<reference evidence="7" key="1">
    <citation type="submission" date="2023-02" db="EMBL/GenBank/DDBJ databases">
        <title>Identification and recombinant expression of a fungal hydrolase from Papiliotrema laurentii that hydrolyzes apple cutin and clears colloidal polyester polyurethane.</title>
        <authorList>
            <consortium name="DOE Joint Genome Institute"/>
            <person name="Roman V.A."/>
            <person name="Bojanowski C."/>
            <person name="Crable B.R."/>
            <person name="Wagner D.N."/>
            <person name="Hung C.S."/>
            <person name="Nadeau L.J."/>
            <person name="Schratz L."/>
            <person name="Haridas S."/>
            <person name="Pangilinan J."/>
            <person name="Lipzen A."/>
            <person name="Na H."/>
            <person name="Yan M."/>
            <person name="Ng V."/>
            <person name="Grigoriev I.V."/>
            <person name="Spatafora J.W."/>
            <person name="Barlow D."/>
            <person name="Biffinger J."/>
            <person name="Kelley-Loughnane N."/>
            <person name="Varaljay V.A."/>
            <person name="Crookes-Goodson W.J."/>
        </authorList>
    </citation>
    <scope>NUCLEOTIDE SEQUENCE</scope>
    <source>
        <strain evidence="7">5307AH</strain>
    </source>
</reference>
<feature type="compositionally biased region" description="Basic and acidic residues" evidence="5">
    <location>
        <begin position="598"/>
        <end position="609"/>
    </location>
</feature>
<dbReference type="AlphaFoldDB" id="A0AAD9CZU2"/>
<keyword evidence="2 6" id="KW-0812">Transmembrane</keyword>
<feature type="region of interest" description="Disordered" evidence="5">
    <location>
        <begin position="145"/>
        <end position="216"/>
    </location>
</feature>
<dbReference type="GO" id="GO:0016020">
    <property type="term" value="C:membrane"/>
    <property type="evidence" value="ECO:0007669"/>
    <property type="project" value="UniProtKB-SubCell"/>
</dbReference>
<feature type="compositionally biased region" description="Basic and acidic residues" evidence="5">
    <location>
        <begin position="78"/>
        <end position="87"/>
    </location>
</feature>
<dbReference type="InterPro" id="IPR037185">
    <property type="entry name" value="EmrE-like"/>
</dbReference>
<dbReference type="InterPro" id="IPR008521">
    <property type="entry name" value="Mg_trans_NIPA"/>
</dbReference>
<feature type="compositionally biased region" description="Basic and acidic residues" evidence="5">
    <location>
        <begin position="207"/>
        <end position="216"/>
    </location>
</feature>
<evidence type="ECO:0000256" key="1">
    <source>
        <dbReference type="ARBA" id="ARBA00004141"/>
    </source>
</evidence>
<feature type="transmembrane region" description="Helical" evidence="6">
    <location>
        <begin position="320"/>
        <end position="337"/>
    </location>
</feature>
<keyword evidence="4 6" id="KW-0472">Membrane</keyword>
<protein>
    <submittedName>
        <fullName evidence="7">Magnesium transporter NIPA-domain-containing protein</fullName>
    </submittedName>
</protein>
<feature type="transmembrane region" description="Helical" evidence="6">
    <location>
        <begin position="227"/>
        <end position="248"/>
    </location>
</feature>
<evidence type="ECO:0000256" key="5">
    <source>
        <dbReference type="SAM" id="MobiDB-lite"/>
    </source>
</evidence>
<dbReference type="EMBL" id="JAODAN010000006">
    <property type="protein sequence ID" value="KAK1923448.1"/>
    <property type="molecule type" value="Genomic_DNA"/>
</dbReference>
<feature type="compositionally biased region" description="Polar residues" evidence="5">
    <location>
        <begin position="522"/>
        <end position="537"/>
    </location>
</feature>
<dbReference type="SUPFAM" id="SSF103481">
    <property type="entry name" value="Multidrug resistance efflux transporter EmrE"/>
    <property type="match status" value="1"/>
</dbReference>
<feature type="region of interest" description="Disordered" evidence="5">
    <location>
        <begin position="469"/>
        <end position="496"/>
    </location>
</feature>
<dbReference type="Proteomes" id="UP001182556">
    <property type="component" value="Unassembled WGS sequence"/>
</dbReference>
<organism evidence="7 8">
    <name type="scientific">Papiliotrema laurentii</name>
    <name type="common">Cryptococcus laurentii</name>
    <dbReference type="NCBI Taxonomy" id="5418"/>
    <lineage>
        <taxon>Eukaryota</taxon>
        <taxon>Fungi</taxon>
        <taxon>Dikarya</taxon>
        <taxon>Basidiomycota</taxon>
        <taxon>Agaricomycotina</taxon>
        <taxon>Tremellomycetes</taxon>
        <taxon>Tremellales</taxon>
        <taxon>Rhynchogastremaceae</taxon>
        <taxon>Papiliotrema</taxon>
    </lineage>
</organism>
<comment type="subcellular location">
    <subcellularLocation>
        <location evidence="1">Membrane</location>
        <topology evidence="1">Multi-pass membrane protein</topology>
    </subcellularLocation>
</comment>
<evidence type="ECO:0000256" key="2">
    <source>
        <dbReference type="ARBA" id="ARBA00022692"/>
    </source>
</evidence>
<evidence type="ECO:0000313" key="7">
    <source>
        <dbReference type="EMBL" id="KAK1923448.1"/>
    </source>
</evidence>
<proteinExistence type="predicted"/>
<dbReference type="Pfam" id="PF05653">
    <property type="entry name" value="Mg_trans_NIPA"/>
    <property type="match status" value="1"/>
</dbReference>
<feature type="compositionally biased region" description="Polar residues" evidence="5">
    <location>
        <begin position="173"/>
        <end position="192"/>
    </location>
</feature>
<feature type="transmembrane region" description="Helical" evidence="6">
    <location>
        <begin position="254"/>
        <end position="273"/>
    </location>
</feature>
<evidence type="ECO:0000256" key="4">
    <source>
        <dbReference type="ARBA" id="ARBA00023136"/>
    </source>
</evidence>
<dbReference type="PANTHER" id="PTHR12570:SF65">
    <property type="entry name" value="MAGNESIUM TRANSPORTER NIPA9-RELATED"/>
    <property type="match status" value="1"/>
</dbReference>
<feature type="transmembrane region" description="Helical" evidence="6">
    <location>
        <begin position="384"/>
        <end position="404"/>
    </location>
</feature>
<keyword evidence="8" id="KW-1185">Reference proteome</keyword>
<feature type="region of interest" description="Disordered" evidence="5">
    <location>
        <begin position="58"/>
        <end position="96"/>
    </location>
</feature>
<accession>A0AAD9CZU2</accession>
<keyword evidence="3 6" id="KW-1133">Transmembrane helix</keyword>
<feature type="transmembrane region" description="Helical" evidence="6">
    <location>
        <begin position="416"/>
        <end position="436"/>
    </location>
</feature>
<feature type="compositionally biased region" description="Low complexity" evidence="5">
    <location>
        <begin position="576"/>
        <end position="594"/>
    </location>
</feature>
<feature type="transmembrane region" description="Helical" evidence="6">
    <location>
        <begin position="344"/>
        <end position="364"/>
    </location>
</feature>
<dbReference type="PANTHER" id="PTHR12570">
    <property type="match status" value="1"/>
</dbReference>
<evidence type="ECO:0000313" key="8">
    <source>
        <dbReference type="Proteomes" id="UP001182556"/>
    </source>
</evidence>
<feature type="compositionally biased region" description="Acidic residues" evidence="5">
    <location>
        <begin position="471"/>
        <end position="482"/>
    </location>
</feature>
<evidence type="ECO:0000256" key="3">
    <source>
        <dbReference type="ARBA" id="ARBA00022989"/>
    </source>
</evidence>
<feature type="compositionally biased region" description="Low complexity" evidence="5">
    <location>
        <begin position="610"/>
        <end position="626"/>
    </location>
</feature>
<feature type="compositionally biased region" description="Polar residues" evidence="5">
    <location>
        <begin position="63"/>
        <end position="77"/>
    </location>
</feature>
<feature type="region of interest" description="Disordered" evidence="5">
    <location>
        <begin position="576"/>
        <end position="626"/>
    </location>
</feature>
<feature type="transmembrane region" description="Helical" evidence="6">
    <location>
        <begin position="282"/>
        <end position="300"/>
    </location>
</feature>
<comment type="caution">
    <text evidence="7">The sequence shown here is derived from an EMBL/GenBank/DDBJ whole genome shotgun (WGS) entry which is preliminary data.</text>
</comment>
<evidence type="ECO:0000256" key="6">
    <source>
        <dbReference type="SAM" id="Phobius"/>
    </source>
</evidence>
<gene>
    <name evidence="7" type="ORF">DB88DRAFT_528104</name>
</gene>
<sequence>MDVSITVVPTSSLIGVAIACSGNILISLALYVVHPSFQRVYHHLCTVQKLAHRRQSDEFVASRSASNSGGSTPSDESPASHEDDQRTSDTVIGESDRAPSVVPVLLVDQDQTVDKNAADGNAHVQTGVAFPIQVDSIDLQRSASRGLDVVPEDAESSAPTHPMPGRIKIPPGYTTNIRIQTSSAPRQTSSRPGNAGRRRREQEDGDRDGKSGERTGVEEGMYLKSKLWWLGMVLIAIGEGGNFLSYGFAPASVVAPLGTVALIANCVFAPLILRETFHAKELIGMALAILGAVTVVWSSNSSNPRLDPDGLVFAIRQIPFIVYTSLNFALAILLVLLSRSQRYGGNYIAIDVGVCALFGGYTVLSTKALSSLLSTIFLGAFKWWITWVLVLVLAVTSVLQVKYLNRALMRFQSKEVIPTQFVFFSLAAIVGSAVLYQEFRDLSFSQMVNFAFGIATTFLGVHLLTSFSEPDSSEQGEEEEERPDQPGPQRATSSASLNLLLPSTSRLSERTPLLIPVAEPSAPSTSHSSLGVSNPGSGSIKGRLMKRTSTGEFTPTLGLSSQAGFLLMATTPPTASSAVLSARRQRSASQSQVQGYMDEERGSARETRESGSGQRGSSKSRGGSRE</sequence>
<name>A0AAD9CZU2_PAPLA</name>
<dbReference type="GO" id="GO:0015095">
    <property type="term" value="F:magnesium ion transmembrane transporter activity"/>
    <property type="evidence" value="ECO:0007669"/>
    <property type="project" value="InterPro"/>
</dbReference>
<feature type="transmembrane region" description="Helical" evidence="6">
    <location>
        <begin position="12"/>
        <end position="33"/>
    </location>
</feature>